<dbReference type="Gene3D" id="3.40.50.300">
    <property type="entry name" value="P-loop containing nucleotide triphosphate hydrolases"/>
    <property type="match status" value="1"/>
</dbReference>
<organism evidence="2 3">
    <name type="scientific">Halpernia frigidisoli</name>
    <dbReference type="NCBI Taxonomy" id="1125876"/>
    <lineage>
        <taxon>Bacteria</taxon>
        <taxon>Pseudomonadati</taxon>
        <taxon>Bacteroidota</taxon>
        <taxon>Flavobacteriia</taxon>
        <taxon>Flavobacteriales</taxon>
        <taxon>Weeksellaceae</taxon>
        <taxon>Chryseobacterium group</taxon>
        <taxon>Halpernia</taxon>
    </lineage>
</organism>
<evidence type="ECO:0000259" key="1">
    <source>
        <dbReference type="Pfam" id="PF00004"/>
    </source>
</evidence>
<dbReference type="Proteomes" id="UP000198931">
    <property type="component" value="Unassembled WGS sequence"/>
</dbReference>
<gene>
    <name evidence="2" type="ORF">SAMN05443292_0224</name>
</gene>
<reference evidence="2 3" key="1">
    <citation type="submission" date="2016-10" db="EMBL/GenBank/DDBJ databases">
        <authorList>
            <person name="de Groot N.N."/>
        </authorList>
    </citation>
    <scope>NUCLEOTIDE SEQUENCE [LARGE SCALE GENOMIC DNA]</scope>
    <source>
        <strain evidence="2 3">DSM 26000</strain>
    </source>
</reference>
<evidence type="ECO:0000313" key="3">
    <source>
        <dbReference type="Proteomes" id="UP000198931"/>
    </source>
</evidence>
<dbReference type="OrthoDB" id="1267583at2"/>
<dbReference type="Pfam" id="PF00004">
    <property type="entry name" value="AAA"/>
    <property type="match status" value="1"/>
</dbReference>
<protein>
    <submittedName>
        <fullName evidence="2">ATPase family associated with various cellular activities (AAA)</fullName>
    </submittedName>
</protein>
<evidence type="ECO:0000313" key="2">
    <source>
        <dbReference type="EMBL" id="SFH80962.1"/>
    </source>
</evidence>
<dbReference type="PANTHER" id="PTHR23077">
    <property type="entry name" value="AAA-FAMILY ATPASE"/>
    <property type="match status" value="1"/>
</dbReference>
<feature type="domain" description="ATPase AAA-type core" evidence="1">
    <location>
        <begin position="46"/>
        <end position="174"/>
    </location>
</feature>
<dbReference type="InterPro" id="IPR027417">
    <property type="entry name" value="P-loop_NTPase"/>
</dbReference>
<sequence length="324" mass="37204">MAVFKNVDCDDFIGYKDLFDYISDAVEPFIGKEESDNWGIQKPAGIILYGPPGSGKIFWANKIAEITKYQFKEVKQHYLGATFVNGKHEDFNHFLVNAIKEENVLLFLEDFNTLMQEKNSPESANYEDQETKEIVLHYISKFEKEGVLVIGSADFLQGIDPEILAPGRFDVLIPIFPPNADERAELLLFNMIKDLNDKADLLTILKESKADSIDFWKPISEKMKAFSNTMIIDFTQSLKKKLRKEFLKNKDNKLIGEKLLESALKEASSKLTPDYLNKVDQFVEDVKKNNSDDFEDRILSLEAELETYKIQPKSENPIGFHHNE</sequence>
<keyword evidence="3" id="KW-1185">Reference proteome</keyword>
<dbReference type="SUPFAM" id="SSF52540">
    <property type="entry name" value="P-loop containing nucleoside triphosphate hydrolases"/>
    <property type="match status" value="1"/>
</dbReference>
<dbReference type="InterPro" id="IPR003959">
    <property type="entry name" value="ATPase_AAA_core"/>
</dbReference>
<dbReference type="RefSeq" id="WP_090078335.1">
    <property type="nucleotide sequence ID" value="NZ_FOQT01000001.1"/>
</dbReference>
<dbReference type="AlphaFoldDB" id="A0A1I3D2M3"/>
<name>A0A1I3D2M3_9FLAO</name>
<dbReference type="GO" id="GO:0005524">
    <property type="term" value="F:ATP binding"/>
    <property type="evidence" value="ECO:0007669"/>
    <property type="project" value="InterPro"/>
</dbReference>
<dbReference type="EMBL" id="FOQT01000001">
    <property type="protein sequence ID" value="SFH80962.1"/>
    <property type="molecule type" value="Genomic_DNA"/>
</dbReference>
<dbReference type="CDD" id="cd19481">
    <property type="entry name" value="RecA-like_protease"/>
    <property type="match status" value="1"/>
</dbReference>
<proteinExistence type="predicted"/>
<dbReference type="GO" id="GO:0016887">
    <property type="term" value="F:ATP hydrolysis activity"/>
    <property type="evidence" value="ECO:0007669"/>
    <property type="project" value="InterPro"/>
</dbReference>
<dbReference type="STRING" id="1125876.SAMN05443292_0224"/>
<dbReference type="InterPro" id="IPR050168">
    <property type="entry name" value="AAA_ATPase_domain"/>
</dbReference>
<accession>A0A1I3D2M3</accession>